<dbReference type="Proteomes" id="UP000294911">
    <property type="component" value="Unassembled WGS sequence"/>
</dbReference>
<feature type="non-terminal residue" evidence="1">
    <location>
        <position position="30"/>
    </location>
</feature>
<sequence>MTPLVSTSRSELGRDVLLDEVLSAAVLGWV</sequence>
<gene>
    <name evidence="1" type="ORF">EV191_116101</name>
</gene>
<proteinExistence type="predicted"/>
<reference evidence="1 2" key="1">
    <citation type="submission" date="2019-03" db="EMBL/GenBank/DDBJ databases">
        <title>Genomic Encyclopedia of Type Strains, Phase IV (KMG-IV): sequencing the most valuable type-strain genomes for metagenomic binning, comparative biology and taxonomic classification.</title>
        <authorList>
            <person name="Goeker M."/>
        </authorList>
    </citation>
    <scope>NUCLEOTIDE SEQUENCE [LARGE SCALE GENOMIC DNA]</scope>
    <source>
        <strain evidence="1 2">DSM 45765</strain>
    </source>
</reference>
<name>A0A4R2QBE9_9PSEU</name>
<accession>A0A4R2QBE9</accession>
<protein>
    <submittedName>
        <fullName evidence="1">Uncharacterized protein</fullName>
    </submittedName>
</protein>
<dbReference type="AlphaFoldDB" id="A0A4R2QBE9"/>
<keyword evidence="2" id="KW-1185">Reference proteome</keyword>
<evidence type="ECO:0000313" key="2">
    <source>
        <dbReference type="Proteomes" id="UP000294911"/>
    </source>
</evidence>
<dbReference type="EMBL" id="SLXQ01000016">
    <property type="protein sequence ID" value="TCP45458.1"/>
    <property type="molecule type" value="Genomic_DNA"/>
</dbReference>
<organism evidence="1 2">
    <name type="scientific">Tamaricihabitans halophyticus</name>
    <dbReference type="NCBI Taxonomy" id="1262583"/>
    <lineage>
        <taxon>Bacteria</taxon>
        <taxon>Bacillati</taxon>
        <taxon>Actinomycetota</taxon>
        <taxon>Actinomycetes</taxon>
        <taxon>Pseudonocardiales</taxon>
        <taxon>Pseudonocardiaceae</taxon>
        <taxon>Tamaricihabitans</taxon>
    </lineage>
</organism>
<evidence type="ECO:0000313" key="1">
    <source>
        <dbReference type="EMBL" id="TCP45458.1"/>
    </source>
</evidence>
<comment type="caution">
    <text evidence="1">The sequence shown here is derived from an EMBL/GenBank/DDBJ whole genome shotgun (WGS) entry which is preliminary data.</text>
</comment>